<dbReference type="GO" id="GO:0009737">
    <property type="term" value="P:response to abscisic acid"/>
    <property type="evidence" value="ECO:0007669"/>
    <property type="project" value="TreeGrafter"/>
</dbReference>
<dbReference type="InterPro" id="IPR031307">
    <property type="entry name" value="Ninja_fam"/>
</dbReference>
<feature type="compositionally biased region" description="Low complexity" evidence="5">
    <location>
        <begin position="150"/>
        <end position="188"/>
    </location>
</feature>
<dbReference type="KEGG" id="cmos:111463802"/>
<comment type="subcellular location">
    <subcellularLocation>
        <location evidence="1 4">Nucleus</location>
    </subcellularLocation>
</comment>
<keyword evidence="7" id="KW-1185">Reference proteome</keyword>
<sequence length="311" mass="33839">MKSAVIREEGGDLDLDLGLSIGGAFRNLPEKLTLINNGSDEESGVTDEKIRSAIRRGEAKRKREEERNRPLKREKKLEGLGSECDLMNNVDLQNPYPYSSLQYVPFLNGYGYPFPCLTPYWAVGERTLHQPAVACRSVPDVGGSKNRKTGSSGSSPVCSSSVISDNYHSSSSHEGVSSRSNSCNSSSKNHVKPKACSEKFVESHVSKPRIKNSSMVNGKPPKPEIQSRHVQSFEQMPCVSTTGIAPNGTKTITTGFLYRYSNSEVSILCVCHGESFSPAEFVRHGGGGEVSHPLKHITVLPTNGIVPSSIR</sequence>
<feature type="domain" description="Tify" evidence="6">
    <location>
        <begin position="265"/>
        <end position="299"/>
    </location>
</feature>
<reference evidence="8 9" key="1">
    <citation type="submission" date="2025-04" db="UniProtKB">
        <authorList>
            <consortium name="RefSeq"/>
        </authorList>
    </citation>
    <scope>IDENTIFICATION</scope>
    <source>
        <tissue evidence="8 9">Young leaves</tissue>
    </source>
</reference>
<gene>
    <name evidence="8 9" type="primary">LOC111463802</name>
</gene>
<dbReference type="GeneID" id="111463802"/>
<comment type="function">
    <text evidence="4">Acts as a negative regulator of abscisic acid (ABA) response.</text>
</comment>
<dbReference type="InterPro" id="IPR032308">
    <property type="entry name" value="TDBD"/>
</dbReference>
<evidence type="ECO:0000259" key="6">
    <source>
        <dbReference type="Pfam" id="PF16135"/>
    </source>
</evidence>
<evidence type="ECO:0000256" key="3">
    <source>
        <dbReference type="ARBA" id="ARBA00023242"/>
    </source>
</evidence>
<evidence type="ECO:0000256" key="5">
    <source>
        <dbReference type="SAM" id="MobiDB-lite"/>
    </source>
</evidence>
<protein>
    <recommendedName>
        <fullName evidence="4">Ninja-family protein</fullName>
    </recommendedName>
    <alternativeName>
        <fullName evidence="4">ABI-binding protein</fullName>
    </alternativeName>
</protein>
<evidence type="ECO:0000313" key="9">
    <source>
        <dbReference type="RefSeq" id="XP_022963484.1"/>
    </source>
</evidence>
<evidence type="ECO:0000256" key="2">
    <source>
        <dbReference type="ARBA" id="ARBA00006081"/>
    </source>
</evidence>
<evidence type="ECO:0000313" key="8">
    <source>
        <dbReference type="RefSeq" id="XP_022963483.1"/>
    </source>
</evidence>
<dbReference type="GO" id="GO:0007165">
    <property type="term" value="P:signal transduction"/>
    <property type="evidence" value="ECO:0007669"/>
    <property type="project" value="InterPro"/>
</dbReference>
<dbReference type="PANTHER" id="PTHR31413:SF31">
    <property type="entry name" value="NINJA-FAMILY PROTEIN AFP3"/>
    <property type="match status" value="1"/>
</dbReference>
<dbReference type="GO" id="GO:0005634">
    <property type="term" value="C:nucleus"/>
    <property type="evidence" value="ECO:0007669"/>
    <property type="project" value="UniProtKB-SubCell"/>
</dbReference>
<dbReference type="Pfam" id="PF16135">
    <property type="entry name" value="TDBD"/>
    <property type="match status" value="1"/>
</dbReference>
<accession>A0A6J1HHX8</accession>
<feature type="compositionally biased region" description="Basic and acidic residues" evidence="5">
    <location>
        <begin position="195"/>
        <end position="205"/>
    </location>
</feature>
<dbReference type="PANTHER" id="PTHR31413">
    <property type="entry name" value="AFP HOMOLOG 2"/>
    <property type="match status" value="1"/>
</dbReference>
<keyword evidence="3 4" id="KW-0539">Nucleus</keyword>
<dbReference type="GO" id="GO:0045892">
    <property type="term" value="P:negative regulation of DNA-templated transcription"/>
    <property type="evidence" value="ECO:0007669"/>
    <property type="project" value="TreeGrafter"/>
</dbReference>
<dbReference type="AlphaFoldDB" id="A0A6J1HHX8"/>
<proteinExistence type="inferred from homology"/>
<evidence type="ECO:0000256" key="1">
    <source>
        <dbReference type="ARBA" id="ARBA00004123"/>
    </source>
</evidence>
<comment type="similarity">
    <text evidence="2 4">Belongs to the Ninja family.</text>
</comment>
<dbReference type="RefSeq" id="XP_022963483.1">
    <property type="nucleotide sequence ID" value="XM_023107715.1"/>
</dbReference>
<evidence type="ECO:0000313" key="7">
    <source>
        <dbReference type="Proteomes" id="UP000504609"/>
    </source>
</evidence>
<organism evidence="7 8">
    <name type="scientific">Cucurbita moschata</name>
    <name type="common">Winter crookneck squash</name>
    <name type="synonym">Cucurbita pepo var. moschata</name>
    <dbReference type="NCBI Taxonomy" id="3662"/>
    <lineage>
        <taxon>Eukaryota</taxon>
        <taxon>Viridiplantae</taxon>
        <taxon>Streptophyta</taxon>
        <taxon>Embryophyta</taxon>
        <taxon>Tracheophyta</taxon>
        <taxon>Spermatophyta</taxon>
        <taxon>Magnoliopsida</taxon>
        <taxon>eudicotyledons</taxon>
        <taxon>Gunneridae</taxon>
        <taxon>Pentapetalae</taxon>
        <taxon>rosids</taxon>
        <taxon>fabids</taxon>
        <taxon>Cucurbitales</taxon>
        <taxon>Cucurbitaceae</taxon>
        <taxon>Cucurbiteae</taxon>
        <taxon>Cucurbita</taxon>
    </lineage>
</organism>
<dbReference type="Proteomes" id="UP000504609">
    <property type="component" value="Unplaced"/>
</dbReference>
<feature type="region of interest" description="Disordered" evidence="5">
    <location>
        <begin position="136"/>
        <end position="225"/>
    </location>
</feature>
<evidence type="ECO:0000256" key="4">
    <source>
        <dbReference type="RuleBase" id="RU369029"/>
    </source>
</evidence>
<dbReference type="RefSeq" id="XP_022963484.1">
    <property type="nucleotide sequence ID" value="XM_023107716.1"/>
</dbReference>
<name>A0A6J1HHX8_CUCMO</name>